<evidence type="ECO:0000313" key="1">
    <source>
        <dbReference type="Ensembl" id="ENSCSAVP00000007393.1"/>
    </source>
</evidence>
<evidence type="ECO:0000313" key="2">
    <source>
        <dbReference type="Proteomes" id="UP000007875"/>
    </source>
</evidence>
<dbReference type="Proteomes" id="UP000007875">
    <property type="component" value="Unassembled WGS sequence"/>
</dbReference>
<keyword evidence="2" id="KW-1185">Reference proteome</keyword>
<reference evidence="1" key="2">
    <citation type="submission" date="2025-08" db="UniProtKB">
        <authorList>
            <consortium name="Ensembl"/>
        </authorList>
    </citation>
    <scope>IDENTIFICATION</scope>
</reference>
<dbReference type="Ensembl" id="ENSCSAVT00000007490.1">
    <property type="protein sequence ID" value="ENSCSAVP00000007393.1"/>
    <property type="gene ID" value="ENSCSAVG00000004415.1"/>
</dbReference>
<accession>H2YPY5</accession>
<name>H2YPY5_CIOSA</name>
<dbReference type="HOGENOM" id="CLU_3379432_0_0_1"/>
<dbReference type="InParanoid" id="H2YPY5"/>
<dbReference type="AlphaFoldDB" id="H2YPY5"/>
<reference evidence="2" key="1">
    <citation type="submission" date="2003-08" db="EMBL/GenBank/DDBJ databases">
        <authorList>
            <person name="Birren B."/>
            <person name="Nusbaum C."/>
            <person name="Abebe A."/>
            <person name="Abouelleil A."/>
            <person name="Adekoya E."/>
            <person name="Ait-zahra M."/>
            <person name="Allen N."/>
            <person name="Allen T."/>
            <person name="An P."/>
            <person name="Anderson M."/>
            <person name="Anderson S."/>
            <person name="Arachchi H."/>
            <person name="Armbruster J."/>
            <person name="Bachantsang P."/>
            <person name="Baldwin J."/>
            <person name="Barry A."/>
            <person name="Bayul T."/>
            <person name="Blitshsteyn B."/>
            <person name="Bloom T."/>
            <person name="Blye J."/>
            <person name="Boguslavskiy L."/>
            <person name="Borowsky M."/>
            <person name="Boukhgalter B."/>
            <person name="Brunache A."/>
            <person name="Butler J."/>
            <person name="Calixte N."/>
            <person name="Calvo S."/>
            <person name="Camarata J."/>
            <person name="Campo K."/>
            <person name="Chang J."/>
            <person name="Cheshatsang Y."/>
            <person name="Citroen M."/>
            <person name="Collymore A."/>
            <person name="Considine T."/>
            <person name="Cook A."/>
            <person name="Cooke P."/>
            <person name="Corum B."/>
            <person name="Cuomo C."/>
            <person name="David R."/>
            <person name="Dawoe T."/>
            <person name="Degray S."/>
            <person name="Dodge S."/>
            <person name="Dooley K."/>
            <person name="Dorje P."/>
            <person name="Dorjee K."/>
            <person name="Dorris L."/>
            <person name="Duffey N."/>
            <person name="Dupes A."/>
            <person name="Elkins T."/>
            <person name="Engels R."/>
            <person name="Erickson J."/>
            <person name="Farina A."/>
            <person name="Faro S."/>
            <person name="Ferreira P."/>
            <person name="Fischer H."/>
            <person name="Fitzgerald M."/>
            <person name="Foley K."/>
            <person name="Gage D."/>
            <person name="Galagan J."/>
            <person name="Gearin G."/>
            <person name="Gnerre S."/>
            <person name="Gnirke A."/>
            <person name="Goyette A."/>
            <person name="Graham J."/>
            <person name="Grandbois E."/>
            <person name="Gyaltsen K."/>
            <person name="Hafez N."/>
            <person name="Hagopian D."/>
            <person name="Hagos B."/>
            <person name="Hall J."/>
            <person name="Hatcher B."/>
            <person name="Heller A."/>
            <person name="Higgins H."/>
            <person name="Honan T."/>
            <person name="Horn A."/>
            <person name="Houde N."/>
            <person name="Hughes L."/>
            <person name="Hulme W."/>
            <person name="Husby E."/>
            <person name="Iliev I."/>
            <person name="Jaffe D."/>
            <person name="Jones C."/>
            <person name="Kamal M."/>
            <person name="Kamat A."/>
            <person name="Kamvysselis M."/>
            <person name="Karlsson E."/>
            <person name="Kells C."/>
            <person name="Kieu A."/>
            <person name="Kisner P."/>
            <person name="Kodira C."/>
            <person name="Kulbokas E."/>
            <person name="Labutti K."/>
            <person name="Lama D."/>
            <person name="Landers T."/>
            <person name="Leger J."/>
            <person name="Levine S."/>
            <person name="Lewis D."/>
            <person name="Lewis T."/>
            <person name="Lindblad-toh K."/>
            <person name="Liu X."/>
            <person name="Lokyitsang T."/>
            <person name="Lokyitsang Y."/>
            <person name="Lucien O."/>
            <person name="Lui A."/>
            <person name="Ma L.J."/>
            <person name="Mabbitt R."/>
            <person name="Macdonald J."/>
            <person name="Maclean C."/>
            <person name="Major J."/>
            <person name="Manning J."/>
            <person name="Marabella R."/>
            <person name="Maru K."/>
            <person name="Matthews C."/>
            <person name="Mauceli E."/>
            <person name="Mccarthy M."/>
            <person name="Mcdonough S."/>
            <person name="Mcghee T."/>
            <person name="Meldrim J."/>
            <person name="Meneus L."/>
            <person name="Mesirov J."/>
            <person name="Mihalev A."/>
            <person name="Mihova T."/>
            <person name="Mikkelsen T."/>
            <person name="Mlenga V."/>
            <person name="Moru K."/>
            <person name="Mozes J."/>
            <person name="Mulrain L."/>
            <person name="Munson G."/>
            <person name="Naylor J."/>
            <person name="Newes C."/>
            <person name="Nguyen C."/>
            <person name="Nguyen N."/>
            <person name="Nguyen T."/>
            <person name="Nicol R."/>
            <person name="Nielsen C."/>
            <person name="Nizzari M."/>
            <person name="Norbu C."/>
            <person name="Norbu N."/>
            <person name="O'donnell P."/>
            <person name="Okoawo O."/>
            <person name="O'leary S."/>
            <person name="Omotosho B."/>
            <person name="O'neill K."/>
            <person name="Osman S."/>
            <person name="Parker S."/>
            <person name="Perrin D."/>
            <person name="Phunkhang P."/>
            <person name="Piqani B."/>
            <person name="Purcell S."/>
            <person name="Rachupka T."/>
            <person name="Ramasamy U."/>
            <person name="Rameau R."/>
            <person name="Ray V."/>
            <person name="Raymond C."/>
            <person name="Retta R."/>
            <person name="Richardson S."/>
            <person name="Rise C."/>
            <person name="Rodriguez J."/>
            <person name="Rogers J."/>
            <person name="Rogov P."/>
            <person name="Rutman M."/>
            <person name="Schupbach R."/>
            <person name="Seaman C."/>
            <person name="Settipalli S."/>
            <person name="Sharpe T."/>
            <person name="Sheridan J."/>
            <person name="Sherpa N."/>
            <person name="Shi J."/>
            <person name="Smirnov S."/>
            <person name="Smith C."/>
            <person name="Sougnez C."/>
            <person name="Spencer B."/>
            <person name="Stalker J."/>
            <person name="Stange-thomann N."/>
            <person name="Stavropoulos S."/>
            <person name="Stetson K."/>
            <person name="Stone C."/>
            <person name="Stone S."/>
            <person name="Stubbs M."/>
            <person name="Talamas J."/>
            <person name="Tchuinga P."/>
            <person name="Tenzing P."/>
            <person name="Tesfaye S."/>
            <person name="Theodore J."/>
            <person name="Thoulutsang Y."/>
            <person name="Topham K."/>
            <person name="Towey S."/>
            <person name="Tsamla T."/>
            <person name="Tsomo N."/>
            <person name="Vallee D."/>
            <person name="Vassiliev H."/>
            <person name="Venkataraman V."/>
            <person name="Vinson J."/>
            <person name="Vo A."/>
            <person name="Wade C."/>
            <person name="Wang S."/>
            <person name="Wangchuk T."/>
            <person name="Wangdi T."/>
            <person name="Whittaker C."/>
            <person name="Wilkinson J."/>
            <person name="Wu Y."/>
            <person name="Wyman D."/>
            <person name="Yadav S."/>
            <person name="Yang S."/>
            <person name="Yang X."/>
            <person name="Yeager S."/>
            <person name="Yee E."/>
            <person name="Young G."/>
            <person name="Zainoun J."/>
            <person name="Zembeck L."/>
            <person name="Zimmer A."/>
            <person name="Zody M."/>
            <person name="Lander E."/>
        </authorList>
    </citation>
    <scope>NUCLEOTIDE SEQUENCE [LARGE SCALE GENOMIC DNA]</scope>
</reference>
<organism evidence="1 2">
    <name type="scientific">Ciona savignyi</name>
    <name type="common">Pacific transparent sea squirt</name>
    <dbReference type="NCBI Taxonomy" id="51511"/>
    <lineage>
        <taxon>Eukaryota</taxon>
        <taxon>Metazoa</taxon>
        <taxon>Chordata</taxon>
        <taxon>Tunicata</taxon>
        <taxon>Ascidiacea</taxon>
        <taxon>Phlebobranchia</taxon>
        <taxon>Cionidae</taxon>
        <taxon>Ciona</taxon>
    </lineage>
</organism>
<reference evidence="1" key="3">
    <citation type="submission" date="2025-09" db="UniProtKB">
        <authorList>
            <consortium name="Ensembl"/>
        </authorList>
    </citation>
    <scope>IDENTIFICATION</scope>
</reference>
<protein>
    <submittedName>
        <fullName evidence="1">Uncharacterized protein</fullName>
    </submittedName>
</protein>
<sequence>MMFLSLLAVNNSPPWMCRKYCRSFTLIPRMLKAS</sequence>
<proteinExistence type="predicted"/>